<organism evidence="1 2">
    <name type="scientific">Boeremia exigua</name>
    <dbReference type="NCBI Taxonomy" id="749465"/>
    <lineage>
        <taxon>Eukaryota</taxon>
        <taxon>Fungi</taxon>
        <taxon>Dikarya</taxon>
        <taxon>Ascomycota</taxon>
        <taxon>Pezizomycotina</taxon>
        <taxon>Dothideomycetes</taxon>
        <taxon>Pleosporomycetidae</taxon>
        <taxon>Pleosporales</taxon>
        <taxon>Pleosporineae</taxon>
        <taxon>Didymellaceae</taxon>
        <taxon>Boeremia</taxon>
    </lineage>
</organism>
<reference evidence="1" key="1">
    <citation type="submission" date="2022-11" db="EMBL/GenBank/DDBJ databases">
        <title>Genome Sequence of Boeremia exigua.</title>
        <authorList>
            <person name="Buettner E."/>
        </authorList>
    </citation>
    <scope>NUCLEOTIDE SEQUENCE</scope>
    <source>
        <strain evidence="1">CU02</strain>
    </source>
</reference>
<sequence>MANLDYARDKFAFQKYAVSKAGNVLHALQFRNLYEKEGIVSVSLNPGNLSSELTRHAGLFGKLVVLLLTYPPVNGAYTEFFAGLAPEVKNLKQNEWVIPFGRVASLRKDVAEAGREGGKAEEFWAWSDDQVKAYLLITTTKASAQHLLVWLRWRLQRRQDSRRRLFADTAPHTRSPRASSRHVPSVGPIAECHFTMYDRVFTTGRASRQRASASTRAYHCAVAVQSLRTSSPVVACHLRRRAQKRVLCLSRVTAGQRRPNSCMVGRPVAASSAQGGQLVDNDRRQLDRWRQMSLISAEIGNLPQAQDGEVGTWL</sequence>
<gene>
    <name evidence="1" type="ORF">OPT61_g10651</name>
</gene>
<name>A0ACC2HPE8_9PLEO</name>
<proteinExistence type="predicted"/>
<comment type="caution">
    <text evidence="1">The sequence shown here is derived from an EMBL/GenBank/DDBJ whole genome shotgun (WGS) entry which is preliminary data.</text>
</comment>
<evidence type="ECO:0000313" key="2">
    <source>
        <dbReference type="Proteomes" id="UP001153331"/>
    </source>
</evidence>
<dbReference type="EMBL" id="JAPHNI010001889">
    <property type="protein sequence ID" value="KAJ8104638.1"/>
    <property type="molecule type" value="Genomic_DNA"/>
</dbReference>
<dbReference type="Proteomes" id="UP001153331">
    <property type="component" value="Unassembled WGS sequence"/>
</dbReference>
<protein>
    <submittedName>
        <fullName evidence="1">Uncharacterized protein</fullName>
    </submittedName>
</protein>
<accession>A0ACC2HPE8</accession>
<keyword evidence="2" id="KW-1185">Reference proteome</keyword>
<evidence type="ECO:0000313" key="1">
    <source>
        <dbReference type="EMBL" id="KAJ8104638.1"/>
    </source>
</evidence>